<evidence type="ECO:0000259" key="3">
    <source>
        <dbReference type="PROSITE" id="PS50089"/>
    </source>
</evidence>
<keyword evidence="5" id="KW-1185">Reference proteome</keyword>
<evidence type="ECO:0000256" key="1">
    <source>
        <dbReference type="PROSITE-ProRule" id="PRU00175"/>
    </source>
</evidence>
<organism evidence="4 5">
    <name type="scientific">Gigaspora margarita</name>
    <dbReference type="NCBI Taxonomy" id="4874"/>
    <lineage>
        <taxon>Eukaryota</taxon>
        <taxon>Fungi</taxon>
        <taxon>Fungi incertae sedis</taxon>
        <taxon>Mucoromycota</taxon>
        <taxon>Glomeromycotina</taxon>
        <taxon>Glomeromycetes</taxon>
        <taxon>Diversisporales</taxon>
        <taxon>Gigasporaceae</taxon>
        <taxon>Gigaspora</taxon>
    </lineage>
</organism>
<evidence type="ECO:0000313" key="5">
    <source>
        <dbReference type="Proteomes" id="UP000789901"/>
    </source>
</evidence>
<dbReference type="PROSITE" id="PS50089">
    <property type="entry name" value="ZF_RING_2"/>
    <property type="match status" value="1"/>
</dbReference>
<dbReference type="CDD" id="cd16448">
    <property type="entry name" value="RING-H2"/>
    <property type="match status" value="1"/>
</dbReference>
<keyword evidence="1" id="KW-0862">Zinc</keyword>
<dbReference type="EMBL" id="CAJVQB010047015">
    <property type="protein sequence ID" value="CAG8833266.1"/>
    <property type="molecule type" value="Genomic_DNA"/>
</dbReference>
<comment type="caution">
    <text evidence="4">The sequence shown here is derived from an EMBL/GenBank/DDBJ whole genome shotgun (WGS) entry which is preliminary data.</text>
</comment>
<feature type="compositionally biased region" description="Basic and acidic residues" evidence="2">
    <location>
        <begin position="100"/>
        <end position="109"/>
    </location>
</feature>
<reference evidence="4 5" key="1">
    <citation type="submission" date="2021-06" db="EMBL/GenBank/DDBJ databases">
        <authorList>
            <person name="Kallberg Y."/>
            <person name="Tangrot J."/>
            <person name="Rosling A."/>
        </authorList>
    </citation>
    <scope>NUCLEOTIDE SEQUENCE [LARGE SCALE GENOMIC DNA]</scope>
    <source>
        <strain evidence="4 5">120-4 pot B 10/14</strain>
    </source>
</reference>
<dbReference type="SUPFAM" id="SSF57850">
    <property type="entry name" value="RING/U-box"/>
    <property type="match status" value="1"/>
</dbReference>
<sequence>MPLSDLRTFAYSILKNLDDEIIRDKEFTELDTCSECDKKILIHNYKPLTILSCSHVYHRYCVEKFLLIKENKCPSCDKVIEPIISLETPINSPNLSSKKWGSDSTEKSSNKKAKKVSGKSILKQLIEELLTNIPIVGRSSEETGHTTDTRGIFLKLSDRIDSAESKNEDASRGLITSYFYFGEALYNQYKELKPTYGKDGAKALVKSEVRKEIPEAKFSDDALKKRMERARKMFKIFNSIGKEKIAWVKSTPPGFILNLTVDDTDYVIAEVLKRSG</sequence>
<feature type="non-terminal residue" evidence="4">
    <location>
        <position position="276"/>
    </location>
</feature>
<accession>A0ABN7WIZ3</accession>
<feature type="region of interest" description="Disordered" evidence="2">
    <location>
        <begin position="96"/>
        <end position="115"/>
    </location>
</feature>
<keyword evidence="1" id="KW-0863">Zinc-finger</keyword>
<protein>
    <submittedName>
        <fullName evidence="4">5893_t:CDS:1</fullName>
    </submittedName>
</protein>
<keyword evidence="1" id="KW-0479">Metal-binding</keyword>
<name>A0ABN7WIZ3_GIGMA</name>
<dbReference type="InterPro" id="IPR001841">
    <property type="entry name" value="Znf_RING"/>
</dbReference>
<evidence type="ECO:0000313" key="4">
    <source>
        <dbReference type="EMBL" id="CAG8833266.1"/>
    </source>
</evidence>
<dbReference type="Gene3D" id="3.30.40.10">
    <property type="entry name" value="Zinc/RING finger domain, C3HC4 (zinc finger)"/>
    <property type="match status" value="1"/>
</dbReference>
<dbReference type="Proteomes" id="UP000789901">
    <property type="component" value="Unassembled WGS sequence"/>
</dbReference>
<evidence type="ECO:0000256" key="2">
    <source>
        <dbReference type="SAM" id="MobiDB-lite"/>
    </source>
</evidence>
<dbReference type="InterPro" id="IPR013083">
    <property type="entry name" value="Znf_RING/FYVE/PHD"/>
</dbReference>
<gene>
    <name evidence="4" type="ORF">GMARGA_LOCUS31466</name>
</gene>
<feature type="domain" description="RING-type" evidence="3">
    <location>
        <begin position="33"/>
        <end position="77"/>
    </location>
</feature>
<proteinExistence type="predicted"/>